<dbReference type="Proteomes" id="UP000663608">
    <property type="component" value="Chromosome"/>
</dbReference>
<organism evidence="2 3">
    <name type="scientific">Lactococcus taiwanensis</name>
    <dbReference type="NCBI Taxonomy" id="1151742"/>
    <lineage>
        <taxon>Bacteria</taxon>
        <taxon>Bacillati</taxon>
        <taxon>Bacillota</taxon>
        <taxon>Bacilli</taxon>
        <taxon>Lactobacillales</taxon>
        <taxon>Streptococcaceae</taxon>
        <taxon>Lactococcus</taxon>
    </lineage>
</organism>
<dbReference type="InterPro" id="IPR023378">
    <property type="entry name" value="YheA/YmcA-like_dom_sf"/>
</dbReference>
<dbReference type="Gene3D" id="1.20.1500.10">
    <property type="entry name" value="YheA/YmcA-like"/>
    <property type="match status" value="1"/>
</dbReference>
<sequence>MNSKKEVKPSSELTDIKQEYDRQVERLVHKIKTLDYVQDFQKAETHLMAEKELFETQEEMKQLQKEATLYQKIGKSQAYKETAQAAQKLEKKIKHHPIVEDYAMKLENVNDLVQYVTGQIEEKVNSLLKTDE</sequence>
<evidence type="ECO:0000313" key="3">
    <source>
        <dbReference type="Proteomes" id="UP000663608"/>
    </source>
</evidence>
<reference evidence="2 3" key="1">
    <citation type="submission" date="2021-02" db="EMBL/GenBank/DDBJ databases">
        <title>Complete genome sequence of Lactococcus lactis strain K_LL004.</title>
        <authorList>
            <person name="Kim H.B."/>
        </authorList>
    </citation>
    <scope>NUCLEOTIDE SEQUENCE [LARGE SCALE GENOMIC DNA]</scope>
    <source>
        <strain evidence="2 3">K_LL004</strain>
    </source>
</reference>
<feature type="coiled-coil region" evidence="1">
    <location>
        <begin position="46"/>
        <end position="73"/>
    </location>
</feature>
<dbReference type="EMBL" id="CP070872">
    <property type="protein sequence ID" value="QSE77602.1"/>
    <property type="molecule type" value="Genomic_DNA"/>
</dbReference>
<dbReference type="AlphaFoldDB" id="A0AA45KHV8"/>
<keyword evidence="1" id="KW-0175">Coiled coil</keyword>
<accession>A0AA45KHV8</accession>
<protein>
    <submittedName>
        <fullName evidence="2">RicAFT regulatory complex protein RicA family protein</fullName>
    </submittedName>
</protein>
<dbReference type="Pfam" id="PF06133">
    <property type="entry name" value="Com_YlbF"/>
    <property type="match status" value="1"/>
</dbReference>
<gene>
    <name evidence="2" type="ORF">JW886_00735</name>
</gene>
<evidence type="ECO:0000313" key="2">
    <source>
        <dbReference type="EMBL" id="QSE77602.1"/>
    </source>
</evidence>
<dbReference type="PANTHER" id="PTHR38448">
    <property type="entry name" value="REGULATORY PROTEIN YLBF-RELATED"/>
    <property type="match status" value="1"/>
</dbReference>
<dbReference type="SUPFAM" id="SSF158622">
    <property type="entry name" value="YheA/YmcA-like"/>
    <property type="match status" value="1"/>
</dbReference>
<dbReference type="InterPro" id="IPR016783">
    <property type="entry name" value="Biofilm_formation_YmcA"/>
</dbReference>
<keyword evidence="3" id="KW-1185">Reference proteome</keyword>
<evidence type="ECO:0000256" key="1">
    <source>
        <dbReference type="SAM" id="Coils"/>
    </source>
</evidence>
<dbReference type="KEGG" id="lti:JW886_00735"/>
<dbReference type="PANTHER" id="PTHR38448:SF1">
    <property type="entry name" value="YLBF FAMILY REGULATOR"/>
    <property type="match status" value="1"/>
</dbReference>
<name>A0AA45KHV8_9LACT</name>
<dbReference type="PIRSF" id="PIRSF021287">
    <property type="entry name" value="Biofilm_formation_YmcA"/>
    <property type="match status" value="1"/>
</dbReference>
<dbReference type="InterPro" id="IPR010368">
    <property type="entry name" value="Com_YlbF"/>
</dbReference>
<dbReference type="InterPro" id="IPR052767">
    <property type="entry name" value="Bact_com_dev_regulator"/>
</dbReference>
<proteinExistence type="predicted"/>